<evidence type="ECO:0000313" key="3">
    <source>
        <dbReference type="EMBL" id="KFD72647.1"/>
    </source>
</evidence>
<feature type="non-terminal residue" evidence="2">
    <location>
        <position position="88"/>
    </location>
</feature>
<keyword evidence="4" id="KW-1185">Reference proteome</keyword>
<evidence type="ECO:0000256" key="1">
    <source>
        <dbReference type="SAM" id="SignalP"/>
    </source>
</evidence>
<reference evidence="2 4" key="1">
    <citation type="journal article" date="2014" name="Nat. Genet.">
        <title>Genome and transcriptome of the porcine whipworm Trichuris suis.</title>
        <authorList>
            <person name="Jex A.R."/>
            <person name="Nejsum P."/>
            <person name="Schwarz E.M."/>
            <person name="Hu L."/>
            <person name="Young N.D."/>
            <person name="Hall R.S."/>
            <person name="Korhonen P.K."/>
            <person name="Liao S."/>
            <person name="Thamsborg S."/>
            <person name="Xia J."/>
            <person name="Xu P."/>
            <person name="Wang S."/>
            <person name="Scheerlinck J.P."/>
            <person name="Hofmann A."/>
            <person name="Sternberg P.W."/>
            <person name="Wang J."/>
            <person name="Gasser R.B."/>
        </authorList>
    </citation>
    <scope>NUCLEOTIDE SEQUENCE [LARGE SCALE GENOMIC DNA]</scope>
    <source>
        <strain evidence="3">DCEP-RM93F</strain>
        <strain evidence="2">DCEP-RM93M</strain>
    </source>
</reference>
<dbReference type="Proteomes" id="UP000030758">
    <property type="component" value="Unassembled WGS sequence"/>
</dbReference>
<dbReference type="EMBL" id="KL363189">
    <property type="protein sequence ID" value="KFD57257.1"/>
    <property type="molecule type" value="Genomic_DNA"/>
</dbReference>
<dbReference type="EMBL" id="KL367476">
    <property type="protein sequence ID" value="KFD72647.1"/>
    <property type="molecule type" value="Genomic_DNA"/>
</dbReference>
<evidence type="ECO:0000313" key="2">
    <source>
        <dbReference type="EMBL" id="KFD57257.1"/>
    </source>
</evidence>
<evidence type="ECO:0000313" key="4">
    <source>
        <dbReference type="Proteomes" id="UP000030764"/>
    </source>
</evidence>
<accession>A0A085MJ61</accession>
<organism evidence="2 4">
    <name type="scientific">Trichuris suis</name>
    <name type="common">pig whipworm</name>
    <dbReference type="NCBI Taxonomy" id="68888"/>
    <lineage>
        <taxon>Eukaryota</taxon>
        <taxon>Metazoa</taxon>
        <taxon>Ecdysozoa</taxon>
        <taxon>Nematoda</taxon>
        <taxon>Enoplea</taxon>
        <taxon>Dorylaimia</taxon>
        <taxon>Trichinellida</taxon>
        <taxon>Trichuridae</taxon>
        <taxon>Trichuris</taxon>
    </lineage>
</organism>
<feature type="chain" id="PRO_5007379427" evidence="1">
    <location>
        <begin position="25"/>
        <end position="88"/>
    </location>
</feature>
<proteinExistence type="predicted"/>
<sequence length="88" mass="9931">RRLPSSVASLLTKFLLSSVSCALATVTVSLQMSLGRFSDPSWPLDLIHEVFLARDTVTGCHFLPQWIMFCQNSPLRPFHLTSVEHQLF</sequence>
<feature type="signal peptide" evidence="1">
    <location>
        <begin position="1"/>
        <end position="24"/>
    </location>
</feature>
<dbReference type="AlphaFoldDB" id="A0A085MJ61"/>
<feature type="non-terminal residue" evidence="2">
    <location>
        <position position="1"/>
    </location>
</feature>
<gene>
    <name evidence="2" type="ORF">M513_01768</name>
    <name evidence="3" type="ORF">M514_01768</name>
</gene>
<keyword evidence="1" id="KW-0732">Signal</keyword>
<name>A0A085MJ61_9BILA</name>
<dbReference type="Proteomes" id="UP000030764">
    <property type="component" value="Unassembled WGS sequence"/>
</dbReference>
<protein>
    <submittedName>
        <fullName evidence="2">Uncharacterized protein</fullName>
    </submittedName>
</protein>